<dbReference type="PANTHER" id="PTHR31942">
    <property type="entry name" value="MLO-LIKE PROTEIN 1"/>
    <property type="match status" value="1"/>
</dbReference>
<keyword evidence="7" id="KW-0568">Pathogenesis-related protein</keyword>
<dbReference type="GO" id="GO:0016020">
    <property type="term" value="C:membrane"/>
    <property type="evidence" value="ECO:0007669"/>
    <property type="project" value="UniProtKB-SubCell"/>
</dbReference>
<comment type="subcellular location">
    <subcellularLocation>
        <location evidence="1">Membrane</location>
        <topology evidence="1">Multi-pass membrane protein</topology>
    </subcellularLocation>
</comment>
<proteinExistence type="inferred from homology"/>
<dbReference type="PANTHER" id="PTHR31942:SF124">
    <property type="entry name" value="MLO-LIKE PROTEIN"/>
    <property type="match status" value="1"/>
</dbReference>
<dbReference type="GO" id="GO:0006952">
    <property type="term" value="P:defense response"/>
    <property type="evidence" value="ECO:0007669"/>
    <property type="project" value="UniProtKB-KW"/>
</dbReference>
<evidence type="ECO:0000256" key="4">
    <source>
        <dbReference type="ARBA" id="ARBA00022821"/>
    </source>
</evidence>
<comment type="similarity">
    <text evidence="2">Belongs to the MLO family.</text>
</comment>
<dbReference type="Pfam" id="PF03094">
    <property type="entry name" value="Mlo"/>
    <property type="match status" value="1"/>
</dbReference>
<protein>
    <submittedName>
        <fullName evidence="8">Uncharacterized protein</fullName>
    </submittedName>
</protein>
<keyword evidence="4" id="KW-0611">Plant defense</keyword>
<keyword evidence="6" id="KW-0472">Membrane</keyword>
<evidence type="ECO:0000313" key="8">
    <source>
        <dbReference type="EMBL" id="KAL2332054.1"/>
    </source>
</evidence>
<evidence type="ECO:0000256" key="1">
    <source>
        <dbReference type="ARBA" id="ARBA00004141"/>
    </source>
</evidence>
<name>A0ABD1M8F0_9FABA</name>
<reference evidence="8 9" key="1">
    <citation type="submission" date="2024-08" db="EMBL/GenBank/DDBJ databases">
        <title>Insights into the chromosomal genome structure of Flemingia macrophylla.</title>
        <authorList>
            <person name="Ding Y."/>
            <person name="Zhao Y."/>
            <person name="Bi W."/>
            <person name="Wu M."/>
            <person name="Zhao G."/>
            <person name="Gong Y."/>
            <person name="Li W."/>
            <person name="Zhang P."/>
        </authorList>
    </citation>
    <scope>NUCLEOTIDE SEQUENCE [LARGE SCALE GENOMIC DNA]</scope>
    <source>
        <strain evidence="8">DYQJB</strain>
        <tissue evidence="8">Leaf</tissue>
    </source>
</reference>
<evidence type="ECO:0000256" key="7">
    <source>
        <dbReference type="ARBA" id="ARBA00023265"/>
    </source>
</evidence>
<evidence type="ECO:0000256" key="2">
    <source>
        <dbReference type="ARBA" id="ARBA00006574"/>
    </source>
</evidence>
<dbReference type="InterPro" id="IPR004326">
    <property type="entry name" value="Mlo"/>
</dbReference>
<keyword evidence="3" id="KW-0812">Transmembrane</keyword>
<dbReference type="Proteomes" id="UP001603857">
    <property type="component" value="Unassembled WGS sequence"/>
</dbReference>
<evidence type="ECO:0000256" key="5">
    <source>
        <dbReference type="ARBA" id="ARBA00022989"/>
    </source>
</evidence>
<evidence type="ECO:0000313" key="9">
    <source>
        <dbReference type="Proteomes" id="UP001603857"/>
    </source>
</evidence>
<gene>
    <name evidence="8" type="ORF">Fmac_019635</name>
</gene>
<evidence type="ECO:0000256" key="3">
    <source>
        <dbReference type="ARBA" id="ARBA00022692"/>
    </source>
</evidence>
<keyword evidence="9" id="KW-1185">Reference proteome</keyword>
<accession>A0ABD1M8F0</accession>
<dbReference type="EMBL" id="JBGMDY010000006">
    <property type="protein sequence ID" value="KAL2332054.1"/>
    <property type="molecule type" value="Genomic_DNA"/>
</dbReference>
<comment type="caution">
    <text evidence="8">The sequence shown here is derived from an EMBL/GenBank/DDBJ whole genome shotgun (WGS) entry which is preliminary data.</text>
</comment>
<sequence length="174" mass="20091">MKSCFHSEKEDMAIRIPMGYVTLPSYALVTQMGSTMKPTIFNKRVARALRNWHLTAKKQVKQNRGLHSHNSLPCRPTAQAQILRHCHSEMETYPSSSIRSNFEAQYHYEIDSTSFSDSVAASNSIQHHEMKTTYMAHDQQQKVAEPNPLRVYVSLNSQHEIHVEHNKELTLDKR</sequence>
<dbReference type="AlphaFoldDB" id="A0ABD1M8F0"/>
<keyword evidence="5" id="KW-1133">Transmembrane helix</keyword>
<organism evidence="8 9">
    <name type="scientific">Flemingia macrophylla</name>
    <dbReference type="NCBI Taxonomy" id="520843"/>
    <lineage>
        <taxon>Eukaryota</taxon>
        <taxon>Viridiplantae</taxon>
        <taxon>Streptophyta</taxon>
        <taxon>Embryophyta</taxon>
        <taxon>Tracheophyta</taxon>
        <taxon>Spermatophyta</taxon>
        <taxon>Magnoliopsida</taxon>
        <taxon>eudicotyledons</taxon>
        <taxon>Gunneridae</taxon>
        <taxon>Pentapetalae</taxon>
        <taxon>rosids</taxon>
        <taxon>fabids</taxon>
        <taxon>Fabales</taxon>
        <taxon>Fabaceae</taxon>
        <taxon>Papilionoideae</taxon>
        <taxon>50 kb inversion clade</taxon>
        <taxon>NPAAA clade</taxon>
        <taxon>indigoferoid/millettioid clade</taxon>
        <taxon>Phaseoleae</taxon>
        <taxon>Flemingia</taxon>
    </lineage>
</organism>
<evidence type="ECO:0000256" key="6">
    <source>
        <dbReference type="ARBA" id="ARBA00023136"/>
    </source>
</evidence>